<comment type="pathway">
    <text evidence="1">Carbohydrate metabolism; tricarboxylic acid cycle; isocitrate from oxaloacetate: step 1/2.</text>
</comment>
<evidence type="ECO:0000313" key="10">
    <source>
        <dbReference type="Proteomes" id="UP000051269"/>
    </source>
</evidence>
<organism evidence="9 10">
    <name type="scientific">Verrucomicrobia subdivision 6 bacterium BACL9 MAG-120507-bin52</name>
    <dbReference type="NCBI Taxonomy" id="1655590"/>
    <lineage>
        <taxon>Bacteria</taxon>
        <taxon>Pseudomonadati</taxon>
        <taxon>Verrucomicrobiota</taxon>
        <taxon>Verrucomicrobiia</taxon>
        <taxon>Verrucomicrobiales</taxon>
        <taxon>Verrucomicrobia subdivision 6</taxon>
    </lineage>
</organism>
<evidence type="ECO:0000256" key="7">
    <source>
        <dbReference type="PIRNR" id="PIRNR001369"/>
    </source>
</evidence>
<dbReference type="GO" id="GO:0050440">
    <property type="term" value="F:2-methylcitrate synthase activity"/>
    <property type="evidence" value="ECO:0007669"/>
    <property type="project" value="UniProtKB-EC"/>
</dbReference>
<dbReference type="InterPro" id="IPR016142">
    <property type="entry name" value="Citrate_synth-like_lrg_a-sub"/>
</dbReference>
<comment type="caution">
    <text evidence="9">The sequence shown here is derived from an EMBL/GenBank/DDBJ whole genome shotgun (WGS) entry which is preliminary data.</text>
</comment>
<name>A0A0R2RGE8_9BACT</name>
<dbReference type="Proteomes" id="UP000051269">
    <property type="component" value="Unassembled WGS sequence"/>
</dbReference>
<comment type="catalytic activity">
    <reaction evidence="6">
        <text>oxaloacetate + acetyl-CoA + H2O = citrate + CoA + H(+)</text>
        <dbReference type="Rhea" id="RHEA:16845"/>
        <dbReference type="ChEBI" id="CHEBI:15377"/>
        <dbReference type="ChEBI" id="CHEBI:15378"/>
        <dbReference type="ChEBI" id="CHEBI:16452"/>
        <dbReference type="ChEBI" id="CHEBI:16947"/>
        <dbReference type="ChEBI" id="CHEBI:57287"/>
        <dbReference type="ChEBI" id="CHEBI:57288"/>
        <dbReference type="EC" id="2.3.3.16"/>
    </reaction>
</comment>
<dbReference type="AlphaFoldDB" id="A0A0R2RGE8"/>
<keyword evidence="3" id="KW-0816">Tricarboxylic acid cycle</keyword>
<comment type="catalytic activity">
    <reaction evidence="5">
        <text>propanoyl-CoA + oxaloacetate + H2O = (2S,3S)-2-methylcitrate + CoA + H(+)</text>
        <dbReference type="Rhea" id="RHEA:23780"/>
        <dbReference type="ChEBI" id="CHEBI:15377"/>
        <dbReference type="ChEBI" id="CHEBI:15378"/>
        <dbReference type="ChEBI" id="CHEBI:16452"/>
        <dbReference type="ChEBI" id="CHEBI:57287"/>
        <dbReference type="ChEBI" id="CHEBI:57392"/>
        <dbReference type="ChEBI" id="CHEBI:58853"/>
        <dbReference type="EC" id="2.3.3.5"/>
    </reaction>
</comment>
<dbReference type="InterPro" id="IPR016143">
    <property type="entry name" value="Citrate_synth-like_sm_a-sub"/>
</dbReference>
<reference evidence="9 10" key="1">
    <citation type="submission" date="2015-10" db="EMBL/GenBank/DDBJ databases">
        <title>Metagenome-Assembled Genomes uncover a global brackish microbiome.</title>
        <authorList>
            <person name="Hugerth L.W."/>
            <person name="Larsson J."/>
            <person name="Alneberg J."/>
            <person name="Lindh M.V."/>
            <person name="Legrand C."/>
            <person name="Pinhassi J."/>
            <person name="Andersson A.F."/>
        </authorList>
    </citation>
    <scope>NUCLEOTIDE SEQUENCE [LARGE SCALE GENOMIC DNA]</scope>
    <source>
        <strain evidence="9">BACL18 MAG-120507-bin52</strain>
    </source>
</reference>
<evidence type="ECO:0000256" key="3">
    <source>
        <dbReference type="ARBA" id="ARBA00022532"/>
    </source>
</evidence>
<keyword evidence="9" id="KW-0012">Acyltransferase</keyword>
<feature type="active site" evidence="8">
    <location>
        <position position="317"/>
    </location>
</feature>
<evidence type="ECO:0000256" key="2">
    <source>
        <dbReference type="ARBA" id="ARBA00010566"/>
    </source>
</evidence>
<dbReference type="InterPro" id="IPR011278">
    <property type="entry name" value="2-MeCitrate/Citrate_synth_II"/>
</dbReference>
<evidence type="ECO:0000256" key="8">
    <source>
        <dbReference type="PIRSR" id="PIRSR001369-1"/>
    </source>
</evidence>
<evidence type="ECO:0000256" key="4">
    <source>
        <dbReference type="ARBA" id="ARBA00022679"/>
    </source>
</evidence>
<dbReference type="InterPro" id="IPR002020">
    <property type="entry name" value="Citrate_synthase"/>
</dbReference>
<sequence>MSENSAPKIVAKGLEGVVATGTAISDVLGLEGKLLYRGYDIDELAGKVTYEETCHLLWEGNLPNAKQLAEMKRDLAGQRDLPKEVVDYILGAPKDAGPMDILRTCVSMLGLYDYGAVGAEQVVLNRQRQISLTAKIGVIAAYFHRARRGQSLPPIRRDLGEAAHFLYLLNGQEAGREAVATLDMAYVLHADHGMNASTFSARVCASTLTDIYSAISAAIGALKGPLHGGANEGVIHMLQQIGSLEKVDGWVKEQMKQKKKIMGIGHRVYKVLDPRAPHLKRMAEKLTAELGEPKWIQMSERIAHIMRTEKKLEANVDFYSATVYYSMGLPTDLFTPIFAVARMSGWTGHVLEQWSDNRLFRPASEYVGPALGRKVVPLSQR</sequence>
<evidence type="ECO:0000256" key="6">
    <source>
        <dbReference type="ARBA" id="ARBA00049288"/>
    </source>
</evidence>
<dbReference type="GO" id="GO:0005829">
    <property type="term" value="C:cytosol"/>
    <property type="evidence" value="ECO:0007669"/>
    <property type="project" value="TreeGrafter"/>
</dbReference>
<keyword evidence="4 7" id="KW-0808">Transferase</keyword>
<dbReference type="InterPro" id="IPR024176">
    <property type="entry name" value="Citrate_synthase_bac-typ"/>
</dbReference>
<dbReference type="Gene3D" id="1.10.230.10">
    <property type="entry name" value="Cytochrome P450-Terp, domain 2"/>
    <property type="match status" value="1"/>
</dbReference>
<dbReference type="GO" id="GO:0036440">
    <property type="term" value="F:citrate synthase activity"/>
    <property type="evidence" value="ECO:0007669"/>
    <property type="project" value="UniProtKB-EC"/>
</dbReference>
<dbReference type="Gene3D" id="1.10.580.10">
    <property type="entry name" value="Citrate Synthase, domain 1"/>
    <property type="match status" value="1"/>
</dbReference>
<dbReference type="InterPro" id="IPR036969">
    <property type="entry name" value="Citrate_synthase_sf"/>
</dbReference>
<dbReference type="GO" id="GO:0006099">
    <property type="term" value="P:tricarboxylic acid cycle"/>
    <property type="evidence" value="ECO:0007669"/>
    <property type="project" value="UniProtKB-UniPathway"/>
</dbReference>
<dbReference type="GO" id="GO:0005975">
    <property type="term" value="P:carbohydrate metabolic process"/>
    <property type="evidence" value="ECO:0007669"/>
    <property type="project" value="TreeGrafter"/>
</dbReference>
<evidence type="ECO:0000256" key="5">
    <source>
        <dbReference type="ARBA" id="ARBA00049052"/>
    </source>
</evidence>
<evidence type="ECO:0000313" key="9">
    <source>
        <dbReference type="EMBL" id="KRO61588.1"/>
    </source>
</evidence>
<dbReference type="PANTHER" id="PTHR11739">
    <property type="entry name" value="CITRATE SYNTHASE"/>
    <property type="match status" value="1"/>
</dbReference>
<accession>A0A0R2RGE8</accession>
<dbReference type="PIRSF" id="PIRSF001369">
    <property type="entry name" value="Citrate_synth"/>
    <property type="match status" value="1"/>
</dbReference>
<dbReference type="NCBIfam" id="TIGR01800">
    <property type="entry name" value="cit_synth_II"/>
    <property type="match status" value="1"/>
</dbReference>
<dbReference type="Pfam" id="PF00285">
    <property type="entry name" value="Citrate_synt"/>
    <property type="match status" value="1"/>
</dbReference>
<dbReference type="PRINTS" id="PR00143">
    <property type="entry name" value="CITRTSNTHASE"/>
</dbReference>
<dbReference type="FunFam" id="1.10.230.10:FF:000003">
    <property type="entry name" value="Citrate synthase"/>
    <property type="match status" value="1"/>
</dbReference>
<dbReference type="UniPathway" id="UPA00223"/>
<comment type="similarity">
    <text evidence="2 7">Belongs to the citrate synthase family.</text>
</comment>
<dbReference type="EMBL" id="LIBO01000228">
    <property type="protein sequence ID" value="KRO61588.1"/>
    <property type="molecule type" value="Genomic_DNA"/>
</dbReference>
<evidence type="ECO:0000256" key="1">
    <source>
        <dbReference type="ARBA" id="ARBA00004751"/>
    </source>
</evidence>
<feature type="active site" evidence="8">
    <location>
        <position position="266"/>
    </location>
</feature>
<protein>
    <recommendedName>
        <fullName evidence="7">Citrate synthase</fullName>
    </recommendedName>
</protein>
<gene>
    <name evidence="9" type="ORF">ABR82_08330</name>
</gene>
<dbReference type="PANTHER" id="PTHR11739:SF4">
    <property type="entry name" value="CITRATE SYNTHASE, PEROXISOMAL"/>
    <property type="match status" value="1"/>
</dbReference>
<proteinExistence type="inferred from homology"/>
<dbReference type="SUPFAM" id="SSF48256">
    <property type="entry name" value="Citrate synthase"/>
    <property type="match status" value="1"/>
</dbReference>